<dbReference type="Proteomes" id="UP000077589">
    <property type="component" value="Unassembled WGS sequence"/>
</dbReference>
<protein>
    <recommendedName>
        <fullName evidence="1">HTH cro/C1-type domain-containing protein</fullName>
    </recommendedName>
</protein>
<feature type="domain" description="HTH cro/C1-type" evidence="1">
    <location>
        <begin position="24"/>
        <end position="78"/>
    </location>
</feature>
<gene>
    <name evidence="2" type="ORF">A7P90_00160</name>
</gene>
<dbReference type="AlphaFoldDB" id="A0A1A9RV16"/>
<dbReference type="InterPro" id="IPR010982">
    <property type="entry name" value="Lambda_DNA-bd_dom_sf"/>
</dbReference>
<dbReference type="Pfam" id="PF13443">
    <property type="entry name" value="HTH_26"/>
    <property type="match status" value="1"/>
</dbReference>
<dbReference type="EMBL" id="LXSG01000002">
    <property type="protein sequence ID" value="OAM24669.1"/>
    <property type="molecule type" value="Genomic_DNA"/>
</dbReference>
<accession>A0A1A9RV16</accession>
<dbReference type="SMART" id="SM00530">
    <property type="entry name" value="HTH_XRE"/>
    <property type="match status" value="1"/>
</dbReference>
<dbReference type="PROSITE" id="PS50943">
    <property type="entry name" value="HTH_CROC1"/>
    <property type="match status" value="1"/>
</dbReference>
<proteinExistence type="predicted"/>
<dbReference type="Gene3D" id="1.10.260.40">
    <property type="entry name" value="lambda repressor-like DNA-binding domains"/>
    <property type="match status" value="1"/>
</dbReference>
<evidence type="ECO:0000259" key="1">
    <source>
        <dbReference type="PROSITE" id="PS50943"/>
    </source>
</evidence>
<dbReference type="GO" id="GO:0003677">
    <property type="term" value="F:DNA binding"/>
    <property type="evidence" value="ECO:0007669"/>
    <property type="project" value="InterPro"/>
</dbReference>
<dbReference type="CDD" id="cd00093">
    <property type="entry name" value="HTH_XRE"/>
    <property type="match status" value="1"/>
</dbReference>
<name>A0A1A9RV16_EIKCO</name>
<dbReference type="InterPro" id="IPR001387">
    <property type="entry name" value="Cro/C1-type_HTH"/>
</dbReference>
<evidence type="ECO:0000313" key="3">
    <source>
        <dbReference type="Proteomes" id="UP000077589"/>
    </source>
</evidence>
<dbReference type="SUPFAM" id="SSF47413">
    <property type="entry name" value="lambda repressor-like DNA-binding domains"/>
    <property type="match status" value="1"/>
</dbReference>
<sequence length="120" mass="13480">MNKIENYELIEAQEEVKVDFAIMLNNLLDEKKLSYTDLAKLTGKSKSLVSRIMGGSNNLTIETMVSMLFALDEKIVISTESKLQAEYGRVLNITSASPITNLSKRQPYHIGNFRPLALEV</sequence>
<reference evidence="3" key="1">
    <citation type="submission" date="2016-05" db="EMBL/GenBank/DDBJ databases">
        <title>Draft genome of Corynebacterium afermentans subsp. afermentans LCDC 88199T.</title>
        <authorList>
            <person name="Bernier A.-M."/>
            <person name="Bernard K."/>
        </authorList>
    </citation>
    <scope>NUCLEOTIDE SEQUENCE [LARGE SCALE GENOMIC DNA]</scope>
    <source>
        <strain evidence="3">NML04-0072</strain>
    </source>
</reference>
<comment type="caution">
    <text evidence="2">The sequence shown here is derived from an EMBL/GenBank/DDBJ whole genome shotgun (WGS) entry which is preliminary data.</text>
</comment>
<organism evidence="2 3">
    <name type="scientific">Eikenella corrodens</name>
    <dbReference type="NCBI Taxonomy" id="539"/>
    <lineage>
        <taxon>Bacteria</taxon>
        <taxon>Pseudomonadati</taxon>
        <taxon>Pseudomonadota</taxon>
        <taxon>Betaproteobacteria</taxon>
        <taxon>Neisseriales</taxon>
        <taxon>Neisseriaceae</taxon>
        <taxon>Eikenella</taxon>
    </lineage>
</organism>
<evidence type="ECO:0000313" key="2">
    <source>
        <dbReference type="EMBL" id="OAM24669.1"/>
    </source>
</evidence>
<dbReference type="OrthoDB" id="8612395at2"/>
<dbReference type="RefSeq" id="WP_064087208.1">
    <property type="nucleotide sequence ID" value="NZ_LXSG01000002.1"/>
</dbReference>